<evidence type="ECO:0000313" key="3">
    <source>
        <dbReference type="Proteomes" id="UP001152747"/>
    </source>
</evidence>
<dbReference type="EMBL" id="CANHGI010000004">
    <property type="protein sequence ID" value="CAI5447104.1"/>
    <property type="molecule type" value="Genomic_DNA"/>
</dbReference>
<keyword evidence="1" id="KW-0732">Signal</keyword>
<accession>A0A9P1IKH4</accession>
<evidence type="ECO:0000313" key="2">
    <source>
        <dbReference type="EMBL" id="CAI5447104.1"/>
    </source>
</evidence>
<organism evidence="2 3">
    <name type="scientific">Caenorhabditis angaria</name>
    <dbReference type="NCBI Taxonomy" id="860376"/>
    <lineage>
        <taxon>Eukaryota</taxon>
        <taxon>Metazoa</taxon>
        <taxon>Ecdysozoa</taxon>
        <taxon>Nematoda</taxon>
        <taxon>Chromadorea</taxon>
        <taxon>Rhabditida</taxon>
        <taxon>Rhabditina</taxon>
        <taxon>Rhabditomorpha</taxon>
        <taxon>Rhabditoidea</taxon>
        <taxon>Rhabditidae</taxon>
        <taxon>Peloderinae</taxon>
        <taxon>Caenorhabditis</taxon>
    </lineage>
</organism>
<evidence type="ECO:0000256" key="1">
    <source>
        <dbReference type="SAM" id="SignalP"/>
    </source>
</evidence>
<sequence>MGYKRRAFGVIWHILLLRETSSCSRHAAQLPPAVVMLPECCPNAATSCCPIAACCRHAAQMLPRHAATSCCPIAACCRLQPPLHAVLLEGLMFR</sequence>
<evidence type="ECO:0008006" key="4">
    <source>
        <dbReference type="Google" id="ProtNLM"/>
    </source>
</evidence>
<keyword evidence="3" id="KW-1185">Reference proteome</keyword>
<proteinExistence type="predicted"/>
<protein>
    <recommendedName>
        <fullName evidence="4">Secreted protein</fullName>
    </recommendedName>
</protein>
<feature type="chain" id="PRO_5040108326" description="Secreted protein" evidence="1">
    <location>
        <begin position="23"/>
        <end position="94"/>
    </location>
</feature>
<dbReference type="AlphaFoldDB" id="A0A9P1IKH4"/>
<dbReference type="Proteomes" id="UP001152747">
    <property type="component" value="Unassembled WGS sequence"/>
</dbReference>
<reference evidence="2" key="1">
    <citation type="submission" date="2022-11" db="EMBL/GenBank/DDBJ databases">
        <authorList>
            <person name="Kikuchi T."/>
        </authorList>
    </citation>
    <scope>NUCLEOTIDE SEQUENCE</scope>
    <source>
        <strain evidence="2">PS1010</strain>
    </source>
</reference>
<gene>
    <name evidence="2" type="ORF">CAMP_LOCUS9741</name>
</gene>
<comment type="caution">
    <text evidence="2">The sequence shown here is derived from an EMBL/GenBank/DDBJ whole genome shotgun (WGS) entry which is preliminary data.</text>
</comment>
<name>A0A9P1IKH4_9PELO</name>
<feature type="signal peptide" evidence="1">
    <location>
        <begin position="1"/>
        <end position="22"/>
    </location>
</feature>